<feature type="non-terminal residue" evidence="1">
    <location>
        <position position="105"/>
    </location>
</feature>
<dbReference type="EMBL" id="JANBPW010005753">
    <property type="protein sequence ID" value="KAJ1931964.1"/>
    <property type="molecule type" value="Genomic_DNA"/>
</dbReference>
<comment type="caution">
    <text evidence="1">The sequence shown here is derived from an EMBL/GenBank/DDBJ whole genome shotgun (WGS) entry which is preliminary data.</text>
</comment>
<keyword evidence="2" id="KW-1185">Reference proteome</keyword>
<dbReference type="Proteomes" id="UP001150603">
    <property type="component" value="Unassembled WGS sequence"/>
</dbReference>
<gene>
    <name evidence="1" type="ORF">FBU59_006531</name>
</gene>
<evidence type="ECO:0000313" key="2">
    <source>
        <dbReference type="Proteomes" id="UP001150603"/>
    </source>
</evidence>
<sequence length="105" mass="12157">MSHHILNILKAVSNSFHRVRIRWPHRNRSKSSSSGESGKNAPSQHRYIWDPQTETRLHPFYECGCSDYGFFKLYKIFTFGLFESASHQGFGSLRVLNHGWLTSEG</sequence>
<reference evidence="1" key="1">
    <citation type="submission" date="2022-07" db="EMBL/GenBank/DDBJ databases">
        <title>Phylogenomic reconstructions and comparative analyses of Kickxellomycotina fungi.</title>
        <authorList>
            <person name="Reynolds N.K."/>
            <person name="Stajich J.E."/>
            <person name="Barry K."/>
            <person name="Grigoriev I.V."/>
            <person name="Crous P."/>
            <person name="Smith M.E."/>
        </authorList>
    </citation>
    <scope>NUCLEOTIDE SEQUENCE</scope>
    <source>
        <strain evidence="1">NRRL 5244</strain>
    </source>
</reference>
<evidence type="ECO:0000313" key="1">
    <source>
        <dbReference type="EMBL" id="KAJ1931964.1"/>
    </source>
</evidence>
<name>A0ACC1IZJ1_9FUNG</name>
<protein>
    <submittedName>
        <fullName evidence="1">Uncharacterized protein</fullName>
    </submittedName>
</protein>
<organism evidence="1 2">
    <name type="scientific">Linderina macrospora</name>
    <dbReference type="NCBI Taxonomy" id="4868"/>
    <lineage>
        <taxon>Eukaryota</taxon>
        <taxon>Fungi</taxon>
        <taxon>Fungi incertae sedis</taxon>
        <taxon>Zoopagomycota</taxon>
        <taxon>Kickxellomycotina</taxon>
        <taxon>Kickxellomycetes</taxon>
        <taxon>Kickxellales</taxon>
        <taxon>Kickxellaceae</taxon>
        <taxon>Linderina</taxon>
    </lineage>
</organism>
<proteinExistence type="predicted"/>
<accession>A0ACC1IZJ1</accession>